<dbReference type="RefSeq" id="WP_388240400.1">
    <property type="nucleotide sequence ID" value="NZ_JBHVZQ010000049.1"/>
</dbReference>
<dbReference type="Proteomes" id="UP001601627">
    <property type="component" value="Unassembled WGS sequence"/>
</dbReference>
<feature type="compositionally biased region" description="Basic and acidic residues" evidence="1">
    <location>
        <begin position="1"/>
        <end position="31"/>
    </location>
</feature>
<accession>A0ABW6QFV7</accession>
<keyword evidence="3" id="KW-1185">Reference proteome</keyword>
<dbReference type="Gene3D" id="3.40.50.2300">
    <property type="match status" value="1"/>
</dbReference>
<evidence type="ECO:0000313" key="3">
    <source>
        <dbReference type="Proteomes" id="UP001601627"/>
    </source>
</evidence>
<feature type="region of interest" description="Disordered" evidence="1">
    <location>
        <begin position="1"/>
        <end position="56"/>
    </location>
</feature>
<reference evidence="2 3" key="1">
    <citation type="submission" date="2024-09" db="EMBL/GenBank/DDBJ databases">
        <title>The Natural Products Discovery Center: Release of the First 8490 Sequenced Strains for Exploring Actinobacteria Biosynthetic Diversity.</title>
        <authorList>
            <person name="Kalkreuter E."/>
            <person name="Kautsar S.A."/>
            <person name="Yang D."/>
            <person name="Bader C.D."/>
            <person name="Teijaro C.N."/>
            <person name="Fluegel L."/>
            <person name="Davis C.M."/>
            <person name="Simpson J.R."/>
            <person name="Lauterbach L."/>
            <person name="Steele A.D."/>
            <person name="Gui C."/>
            <person name="Meng S."/>
            <person name="Li G."/>
            <person name="Viehrig K."/>
            <person name="Ye F."/>
            <person name="Su P."/>
            <person name="Kiefer A.F."/>
            <person name="Nichols A."/>
            <person name="Cepeda A.J."/>
            <person name="Yan W."/>
            <person name="Fan B."/>
            <person name="Jiang Y."/>
            <person name="Adhikari A."/>
            <person name="Zheng C.-J."/>
            <person name="Schuster L."/>
            <person name="Cowan T.M."/>
            <person name="Smanski M.J."/>
            <person name="Chevrette M.G."/>
            <person name="De Carvalho L.P.S."/>
            <person name="Shen B."/>
        </authorList>
    </citation>
    <scope>NUCLEOTIDE SEQUENCE [LARGE SCALE GENOMIC DNA]</scope>
    <source>
        <strain evidence="2 3">NPDC058328</strain>
    </source>
</reference>
<name>A0ABW6QFV7_9ACTN</name>
<protein>
    <recommendedName>
        <fullName evidence="4">ABC-type branched-chain amino acid transport system, substrate-binding protein</fullName>
    </recommendedName>
</protein>
<gene>
    <name evidence="2" type="ORF">ACFVZC_32780</name>
</gene>
<proteinExistence type="predicted"/>
<sequence length="617" mass="66219">MTQPEARPDTPGEQKMGPDPERVRNQKEFREALNQLRGSKSYRDVGRDSDDGSGRLSATTISTVLRMDALPTRDFTGKYVRGCGLTAEQHKPWLKCWETLNSQPSAGRGRRWALPAAGSRRRLRTVLVAGTALALAVGVGAWQVHQRIEDSQFEREHCGTSNPSLVTQAGGECTGVTDGSDGAAVFGSDLKPVMTAIGAENQNVTGGGDYVTFAFLTPLTSKDANSLTVGQYVAELEGAYTAVAEENKKNSRPKIRLLVASMGSSQKRWERTVDQLVARKDSERLVAVAGMGLSQQETVDAARKLSKADLPMVGDLITADGFNATGAVDGKGPINGLARVALSNSDQLNAISEELPSGRRTAALVSTSVTPNGTRDLYTESLDKGFRTIEGLEKHLDAHSDFTFDPRGGPDAILPAISQNFCNTSKTIDTVYYAARVKYLPDFLDALTKRSCHAQHITVITGSDAAALDPKTEALNDPASPITVLYASFPNAEQFRDPGNPGRGLYEAFAKAFTSPHHGQQFPAEHLTSSYWGIVAYDAVITAATALHNAAAHNPSSTPNRYAIRNELYALRNNAVAGASGHFGIDKNGNRTNTDTITTVHRIGQPFPPKPTDPPTG</sequence>
<evidence type="ECO:0000256" key="1">
    <source>
        <dbReference type="SAM" id="MobiDB-lite"/>
    </source>
</evidence>
<dbReference type="InterPro" id="IPR028082">
    <property type="entry name" value="Peripla_BP_I"/>
</dbReference>
<evidence type="ECO:0000313" key="2">
    <source>
        <dbReference type="EMBL" id="MFF1278116.1"/>
    </source>
</evidence>
<evidence type="ECO:0008006" key="4">
    <source>
        <dbReference type="Google" id="ProtNLM"/>
    </source>
</evidence>
<feature type="compositionally biased region" description="Basic and acidic residues" evidence="1">
    <location>
        <begin position="41"/>
        <end position="53"/>
    </location>
</feature>
<dbReference type="SUPFAM" id="SSF53822">
    <property type="entry name" value="Periplasmic binding protein-like I"/>
    <property type="match status" value="1"/>
</dbReference>
<organism evidence="2 3">
    <name type="scientific">Streptomyces marokkonensis</name>
    <dbReference type="NCBI Taxonomy" id="324855"/>
    <lineage>
        <taxon>Bacteria</taxon>
        <taxon>Bacillati</taxon>
        <taxon>Actinomycetota</taxon>
        <taxon>Actinomycetes</taxon>
        <taxon>Kitasatosporales</taxon>
        <taxon>Streptomycetaceae</taxon>
        <taxon>Streptomyces</taxon>
    </lineage>
</organism>
<dbReference type="EMBL" id="JBHVZQ010000049">
    <property type="protein sequence ID" value="MFF1278116.1"/>
    <property type="molecule type" value="Genomic_DNA"/>
</dbReference>
<comment type="caution">
    <text evidence="2">The sequence shown here is derived from an EMBL/GenBank/DDBJ whole genome shotgun (WGS) entry which is preliminary data.</text>
</comment>